<evidence type="ECO:0000256" key="1">
    <source>
        <dbReference type="SAM" id="MobiDB-lite"/>
    </source>
</evidence>
<reference evidence="3" key="1">
    <citation type="journal article" date="2020" name="Nature">
        <title>Giant virus diversity and host interactions through global metagenomics.</title>
        <authorList>
            <person name="Schulz F."/>
            <person name="Roux S."/>
            <person name="Paez-Espino D."/>
            <person name="Jungbluth S."/>
            <person name="Walsh D.A."/>
            <person name="Denef V.J."/>
            <person name="McMahon K.D."/>
            <person name="Konstantinidis K.T."/>
            <person name="Eloe-Fadrosh E.A."/>
            <person name="Kyrpides N.C."/>
            <person name="Woyke T."/>
        </authorList>
    </citation>
    <scope>NUCLEOTIDE SEQUENCE</scope>
    <source>
        <strain evidence="3">GVMAG-M-3300009161-52</strain>
    </source>
</reference>
<dbReference type="PROSITE" id="PS51857">
    <property type="entry name" value="CSD_2"/>
    <property type="match status" value="1"/>
</dbReference>
<evidence type="ECO:0000313" key="3">
    <source>
        <dbReference type="EMBL" id="QHT34076.1"/>
    </source>
</evidence>
<dbReference type="InterPro" id="IPR012340">
    <property type="entry name" value="NA-bd_OB-fold"/>
</dbReference>
<dbReference type="SUPFAM" id="SSF50249">
    <property type="entry name" value="Nucleic acid-binding proteins"/>
    <property type="match status" value="1"/>
</dbReference>
<evidence type="ECO:0000259" key="2">
    <source>
        <dbReference type="PROSITE" id="PS51857"/>
    </source>
</evidence>
<feature type="compositionally biased region" description="Low complexity" evidence="1">
    <location>
        <begin position="179"/>
        <end position="198"/>
    </location>
</feature>
<dbReference type="PANTHER" id="PTHR46565:SF20">
    <property type="entry name" value="COLD SHOCK DOMAIN-CONTAINING PROTEIN 4"/>
    <property type="match status" value="1"/>
</dbReference>
<organism evidence="3">
    <name type="scientific">viral metagenome</name>
    <dbReference type="NCBI Taxonomy" id="1070528"/>
    <lineage>
        <taxon>unclassified sequences</taxon>
        <taxon>metagenomes</taxon>
        <taxon>organismal metagenomes</taxon>
    </lineage>
</organism>
<dbReference type="GO" id="GO:0003676">
    <property type="term" value="F:nucleic acid binding"/>
    <property type="evidence" value="ECO:0007669"/>
    <property type="project" value="InterPro"/>
</dbReference>
<sequence length="215" mass="23527">MSKSNNVTSSSDDKAVLTGCVKWFDNKRNYGFATVLTDGENHNQDIFIHQSNIKTKQDCFRTLYVGECIHFQIAKSDNPTHPFHAVNITGFNGGLLHCENPSFRRPHSAGRDDNVRGNGSGNGFRGGSSGRGRSEFQGRSYNGDRQFNSFAPRRLNNDRREQVSQQSAPVSDSVPPTIPEVEVSVPAVVSTPEVSEPSKAAPKGKGRSKKTTETA</sequence>
<dbReference type="AlphaFoldDB" id="A0A6C0EY39"/>
<dbReference type="InterPro" id="IPR011129">
    <property type="entry name" value="CSD"/>
</dbReference>
<proteinExistence type="predicted"/>
<name>A0A6C0EY39_9ZZZZ</name>
<dbReference type="SMART" id="SM00357">
    <property type="entry name" value="CSP"/>
    <property type="match status" value="1"/>
</dbReference>
<dbReference type="Gene3D" id="2.40.50.140">
    <property type="entry name" value="Nucleic acid-binding proteins"/>
    <property type="match status" value="1"/>
</dbReference>
<feature type="region of interest" description="Disordered" evidence="1">
    <location>
        <begin position="102"/>
        <end position="215"/>
    </location>
</feature>
<dbReference type="Pfam" id="PF00313">
    <property type="entry name" value="CSD"/>
    <property type="match status" value="1"/>
</dbReference>
<dbReference type="PANTHER" id="PTHR46565">
    <property type="entry name" value="COLD SHOCK DOMAIN PROTEIN 2"/>
    <property type="match status" value="1"/>
</dbReference>
<feature type="compositionally biased region" description="Gly residues" evidence="1">
    <location>
        <begin position="118"/>
        <end position="130"/>
    </location>
</feature>
<feature type="domain" description="CSD" evidence="2">
    <location>
        <begin position="16"/>
        <end position="90"/>
    </location>
</feature>
<dbReference type="CDD" id="cd04458">
    <property type="entry name" value="CSP_CDS"/>
    <property type="match status" value="1"/>
</dbReference>
<accession>A0A6C0EY39</accession>
<dbReference type="EMBL" id="MN738984">
    <property type="protein sequence ID" value="QHT34076.1"/>
    <property type="molecule type" value="Genomic_DNA"/>
</dbReference>
<dbReference type="InterPro" id="IPR002059">
    <property type="entry name" value="CSP_DNA-bd"/>
</dbReference>
<protein>
    <recommendedName>
        <fullName evidence="2">CSD domain-containing protein</fullName>
    </recommendedName>
</protein>